<proteinExistence type="predicted"/>
<dbReference type="RefSeq" id="XP_012889863.1">
    <property type="nucleotide sequence ID" value="XM_013034409.1"/>
</dbReference>
<evidence type="ECO:0000256" key="1">
    <source>
        <dbReference type="SAM" id="MobiDB-lite"/>
    </source>
</evidence>
<reference evidence="3" key="1">
    <citation type="submission" date="2025-08" db="UniProtKB">
        <authorList>
            <consortium name="RefSeq"/>
        </authorList>
    </citation>
    <scope>IDENTIFICATION</scope>
    <source>
        <tissue evidence="3">Kidney</tissue>
    </source>
</reference>
<name>A0A1S3GLV4_DIPOR</name>
<dbReference type="PANTHER" id="PTHR11362:SF82">
    <property type="entry name" value="PHOSPHATIDYLETHANOLAMINE-BINDING PROTEIN 4"/>
    <property type="match status" value="1"/>
</dbReference>
<dbReference type="PANTHER" id="PTHR11362">
    <property type="entry name" value="PHOSPHATIDYLETHANOLAMINE-BINDING PROTEIN"/>
    <property type="match status" value="1"/>
</dbReference>
<gene>
    <name evidence="3" type="primary">LOC105999405</name>
</gene>
<dbReference type="Gene3D" id="3.90.280.10">
    <property type="entry name" value="PEBP-like"/>
    <property type="match status" value="1"/>
</dbReference>
<accession>A0A1S3GLV4</accession>
<dbReference type="OrthoDB" id="2506647at2759"/>
<dbReference type="KEGG" id="dord:105999405"/>
<protein>
    <submittedName>
        <fullName evidence="3">Phosphatidylethanolamine-binding protein 4-like</fullName>
    </submittedName>
</protein>
<dbReference type="InParanoid" id="A0A1S3GLV4"/>
<dbReference type="InterPro" id="IPR008914">
    <property type="entry name" value="PEBP"/>
</dbReference>
<dbReference type="Proteomes" id="UP000081671">
    <property type="component" value="Unplaced"/>
</dbReference>
<feature type="region of interest" description="Disordered" evidence="1">
    <location>
        <begin position="1"/>
        <end position="45"/>
    </location>
</feature>
<evidence type="ECO:0000313" key="2">
    <source>
        <dbReference type="Proteomes" id="UP000081671"/>
    </source>
</evidence>
<evidence type="ECO:0000313" key="3">
    <source>
        <dbReference type="RefSeq" id="XP_012889863.1"/>
    </source>
</evidence>
<organism evidence="2 3">
    <name type="scientific">Dipodomys ordii</name>
    <name type="common">Ord's kangaroo rat</name>
    <dbReference type="NCBI Taxonomy" id="10020"/>
    <lineage>
        <taxon>Eukaryota</taxon>
        <taxon>Metazoa</taxon>
        <taxon>Chordata</taxon>
        <taxon>Craniata</taxon>
        <taxon>Vertebrata</taxon>
        <taxon>Euteleostomi</taxon>
        <taxon>Mammalia</taxon>
        <taxon>Eutheria</taxon>
        <taxon>Euarchontoglires</taxon>
        <taxon>Glires</taxon>
        <taxon>Rodentia</taxon>
        <taxon>Castorimorpha</taxon>
        <taxon>Heteromyidae</taxon>
        <taxon>Dipodomyinae</taxon>
        <taxon>Dipodomys</taxon>
    </lineage>
</organism>
<dbReference type="InterPro" id="IPR036610">
    <property type="entry name" value="PEBP-like_sf"/>
</dbReference>
<sequence length="108" mass="12021">MASSLLSKPGEKATQAISAKDEGGSNIKKGKIQGRELTAYRPPTPPAATGFHRYQFFLYPQGEKIISLLPKENKTRGSWKMDSFLTRYQLNEPAASTQFMTKNAQDPK</sequence>
<dbReference type="Pfam" id="PF01161">
    <property type="entry name" value="PBP"/>
    <property type="match status" value="1"/>
</dbReference>
<dbReference type="GeneID" id="105999405"/>
<dbReference type="SUPFAM" id="SSF49777">
    <property type="entry name" value="PEBP-like"/>
    <property type="match status" value="1"/>
</dbReference>
<dbReference type="InterPro" id="IPR035810">
    <property type="entry name" value="PEBP_euk"/>
</dbReference>
<keyword evidence="2" id="KW-1185">Reference proteome</keyword>
<dbReference type="AlphaFoldDB" id="A0A1S3GLV4"/>